<gene>
    <name evidence="2" type="ORF">H4W79_002434</name>
</gene>
<proteinExistence type="predicted"/>
<name>A0ABR9HHB6_9ACTN</name>
<sequence length="258" mass="27335">MNAYLVATRYSLLELARNRLAVVVLVCLVPLLIWLIDSVVTGEPVEFVHRSTDTRIQALGHQVTTLGCVLNLVSLLVGFAMFTAAHRSADFDRRLARVGYPRTALILAKLTMLVVASATVSGYTTAWTSLHWAAEQPLALWAGLFLGGAAYGAIGLFLALFLPEELEGTFVIIVATVVDNALQNPIINPTADADAVLLLPGYGAMQVCTAGAFTDTVPLTSVLLSLGWTAVFGVVALGAFAARTRDRTPQGVCGPPGI</sequence>
<keyword evidence="1" id="KW-0812">Transmembrane</keyword>
<keyword evidence="1" id="KW-0472">Membrane</keyword>
<feature type="transmembrane region" description="Helical" evidence="1">
    <location>
        <begin position="104"/>
        <end position="126"/>
    </location>
</feature>
<evidence type="ECO:0000256" key="1">
    <source>
        <dbReference type="SAM" id="Phobius"/>
    </source>
</evidence>
<protein>
    <recommendedName>
        <fullName evidence="4">ABC-2 family transporter protein</fullName>
    </recommendedName>
</protein>
<keyword evidence="1" id="KW-1133">Transmembrane helix</keyword>
<comment type="caution">
    <text evidence="2">The sequence shown here is derived from an EMBL/GenBank/DDBJ whole genome shotgun (WGS) entry which is preliminary data.</text>
</comment>
<evidence type="ECO:0008006" key="4">
    <source>
        <dbReference type="Google" id="ProtNLM"/>
    </source>
</evidence>
<organism evidence="2 3">
    <name type="scientific">Nocardiopsis terrae</name>
    <dbReference type="NCBI Taxonomy" id="372655"/>
    <lineage>
        <taxon>Bacteria</taxon>
        <taxon>Bacillati</taxon>
        <taxon>Actinomycetota</taxon>
        <taxon>Actinomycetes</taxon>
        <taxon>Streptosporangiales</taxon>
        <taxon>Nocardiopsidaceae</taxon>
        <taxon>Nocardiopsis</taxon>
    </lineage>
</organism>
<feature type="transmembrane region" description="Helical" evidence="1">
    <location>
        <begin position="63"/>
        <end position="84"/>
    </location>
</feature>
<feature type="transmembrane region" description="Helical" evidence="1">
    <location>
        <begin position="222"/>
        <end position="242"/>
    </location>
</feature>
<accession>A0ABR9HHB6</accession>
<reference evidence="2 3" key="1">
    <citation type="submission" date="2020-10" db="EMBL/GenBank/DDBJ databases">
        <title>Sequencing the genomes of 1000 actinobacteria strains.</title>
        <authorList>
            <person name="Klenk H.-P."/>
        </authorList>
    </citation>
    <scope>NUCLEOTIDE SEQUENCE [LARGE SCALE GENOMIC DNA]</scope>
    <source>
        <strain evidence="2 3">DSM 45157</strain>
    </source>
</reference>
<dbReference type="Proteomes" id="UP000598217">
    <property type="component" value="Unassembled WGS sequence"/>
</dbReference>
<dbReference type="EMBL" id="JADBDY010000001">
    <property type="protein sequence ID" value="MBE1458220.1"/>
    <property type="molecule type" value="Genomic_DNA"/>
</dbReference>
<keyword evidence="3" id="KW-1185">Reference proteome</keyword>
<evidence type="ECO:0000313" key="3">
    <source>
        <dbReference type="Proteomes" id="UP000598217"/>
    </source>
</evidence>
<evidence type="ECO:0000313" key="2">
    <source>
        <dbReference type="EMBL" id="MBE1458220.1"/>
    </source>
</evidence>
<feature type="transmembrane region" description="Helical" evidence="1">
    <location>
        <begin position="20"/>
        <end position="42"/>
    </location>
</feature>
<dbReference type="RefSeq" id="WP_191270086.1">
    <property type="nucleotide sequence ID" value="NZ_BMXJ01000003.1"/>
</dbReference>
<feature type="transmembrane region" description="Helical" evidence="1">
    <location>
        <begin position="138"/>
        <end position="162"/>
    </location>
</feature>